<proteinExistence type="predicted"/>
<reference evidence="3" key="1">
    <citation type="submission" date="2022-12" db="EMBL/GenBank/DDBJ databases">
        <title>Genome assemblies of Blomia tropicalis.</title>
        <authorList>
            <person name="Cui Y."/>
        </authorList>
    </citation>
    <scope>NUCLEOTIDE SEQUENCE</scope>
    <source>
        <tissue evidence="3">Adult mites</tissue>
    </source>
</reference>
<feature type="compositionally biased region" description="Polar residues" evidence="2">
    <location>
        <begin position="234"/>
        <end position="254"/>
    </location>
</feature>
<feature type="compositionally biased region" description="Low complexity" evidence="2">
    <location>
        <begin position="562"/>
        <end position="575"/>
    </location>
</feature>
<feature type="coiled-coil region" evidence="1">
    <location>
        <begin position="306"/>
        <end position="351"/>
    </location>
</feature>
<feature type="compositionally biased region" description="Polar residues" evidence="2">
    <location>
        <begin position="581"/>
        <end position="594"/>
    </location>
</feature>
<evidence type="ECO:0008006" key="5">
    <source>
        <dbReference type="Google" id="ProtNLM"/>
    </source>
</evidence>
<evidence type="ECO:0000256" key="2">
    <source>
        <dbReference type="SAM" id="MobiDB-lite"/>
    </source>
</evidence>
<dbReference type="Proteomes" id="UP001142055">
    <property type="component" value="Chromosome 1"/>
</dbReference>
<feature type="compositionally biased region" description="Low complexity" evidence="2">
    <location>
        <begin position="494"/>
        <end position="511"/>
    </location>
</feature>
<feature type="compositionally biased region" description="Low complexity" evidence="2">
    <location>
        <begin position="264"/>
        <end position="281"/>
    </location>
</feature>
<feature type="compositionally biased region" description="Low complexity" evidence="2">
    <location>
        <begin position="409"/>
        <end position="422"/>
    </location>
</feature>
<feature type="region of interest" description="Disordered" evidence="2">
    <location>
        <begin position="529"/>
        <end position="594"/>
    </location>
</feature>
<evidence type="ECO:0000256" key="1">
    <source>
        <dbReference type="SAM" id="Coils"/>
    </source>
</evidence>
<feature type="region of interest" description="Disordered" evidence="2">
    <location>
        <begin position="494"/>
        <end position="517"/>
    </location>
</feature>
<dbReference type="PANTHER" id="PTHR15276:SF0">
    <property type="entry name" value="COILED-COIL DOMAIN-CONTAINING PROTEIN 6"/>
    <property type="match status" value="1"/>
</dbReference>
<accession>A0A9Q0RSG2</accession>
<feature type="coiled-coil region" evidence="1">
    <location>
        <begin position="134"/>
        <end position="233"/>
    </location>
</feature>
<dbReference type="InterPro" id="IPR019152">
    <property type="entry name" value="DUF2046"/>
</dbReference>
<dbReference type="AlphaFoldDB" id="A0A9Q0RSG2"/>
<comment type="caution">
    <text evidence="3">The sequence shown here is derived from an EMBL/GenBank/DDBJ whole genome shotgun (WGS) entry which is preliminary data.</text>
</comment>
<evidence type="ECO:0000313" key="3">
    <source>
        <dbReference type="EMBL" id="KAJ6224201.1"/>
    </source>
</evidence>
<keyword evidence="1" id="KW-0175">Coiled coil</keyword>
<feature type="compositionally biased region" description="Polar residues" evidence="2">
    <location>
        <begin position="393"/>
        <end position="402"/>
    </location>
</feature>
<feature type="compositionally biased region" description="Polar residues" evidence="2">
    <location>
        <begin position="529"/>
        <end position="546"/>
    </location>
</feature>
<evidence type="ECO:0000313" key="4">
    <source>
        <dbReference type="Proteomes" id="UP001142055"/>
    </source>
</evidence>
<organism evidence="3 4">
    <name type="scientific">Blomia tropicalis</name>
    <name type="common">Mite</name>
    <dbReference type="NCBI Taxonomy" id="40697"/>
    <lineage>
        <taxon>Eukaryota</taxon>
        <taxon>Metazoa</taxon>
        <taxon>Ecdysozoa</taxon>
        <taxon>Arthropoda</taxon>
        <taxon>Chelicerata</taxon>
        <taxon>Arachnida</taxon>
        <taxon>Acari</taxon>
        <taxon>Acariformes</taxon>
        <taxon>Sarcoptiformes</taxon>
        <taxon>Astigmata</taxon>
        <taxon>Glycyphagoidea</taxon>
        <taxon>Echimyopodidae</taxon>
        <taxon>Blomia</taxon>
    </lineage>
</organism>
<feature type="coiled-coil region" evidence="1">
    <location>
        <begin position="55"/>
        <end position="89"/>
    </location>
</feature>
<feature type="region of interest" description="Disordered" evidence="2">
    <location>
        <begin position="23"/>
        <end position="45"/>
    </location>
</feature>
<dbReference type="PANTHER" id="PTHR15276">
    <property type="entry name" value="H4 D10S170 PROTEIN-RELATED"/>
    <property type="match status" value="1"/>
</dbReference>
<dbReference type="Pfam" id="PF09755">
    <property type="entry name" value="DUF2046"/>
    <property type="match status" value="2"/>
</dbReference>
<dbReference type="EMBL" id="JAPWDV010000001">
    <property type="protein sequence ID" value="KAJ6224201.1"/>
    <property type="molecule type" value="Genomic_DNA"/>
</dbReference>
<protein>
    <recommendedName>
        <fullName evidence="5">Coiled-coil domain-containing protein 6</fullName>
    </recommendedName>
</protein>
<gene>
    <name evidence="3" type="ORF">RDWZM_002746</name>
</gene>
<dbReference type="OMA" id="MAIPSHT"/>
<sequence length="594" mass="65697">MADSSEGQMDGVSSSSSMMASPIANRSISFMTPSPPPPTTASPLSAILPSANPSLDRLEQENRVFKIEIETLKLRIKSLIEENKSLRRASVSIQAKAEQEEEFISNTLLKRIQILKKEKETLALNYEHEEECLTNDLSRKLNQLRAEKVQLEHTLEQEQEALVNKLMRKIEKLENETVRKQSNLEQLRREKIELENTLEQEQEALVNKLWKRMDKLETEKRDLHDKLETLSAASGCSMSEISNQSSSVQMTPAQSPGPQPMSPATPSTQTSTIPAATTSSTGALRSGGAPSLAASMCDPAQLSAHVKELRSEVVKLRNRLQIAEQDHSEKMALLEREEREQREQNVRLRRKLQMEIDRRERLCRHLSESESSLEIDFEDRHQSSSDAMAIPSHTASGNSTSTHRQRTLSSPVPMNMAMSPPASKAPPPTPLAISSPINQEHLMPRPISPISRQKSVCCPKCGHFFLASIGSYTNLFANSNMANSNNSLLNSYPNNSSSSLSANTIASSTTSPLQTLPHHHMLPMTRCSSIGQSTHLGTPFSIEQNNGGSGTHTCDHAMQEDNLSNSSSNSNSQNNIPGSMIKQQSSENEQMGTD</sequence>
<name>A0A9Q0RSG2_BLOTA</name>
<keyword evidence="4" id="KW-1185">Reference proteome</keyword>
<feature type="region of interest" description="Disordered" evidence="2">
    <location>
        <begin position="234"/>
        <end position="292"/>
    </location>
</feature>
<feature type="region of interest" description="Disordered" evidence="2">
    <location>
        <begin position="365"/>
        <end position="432"/>
    </location>
</feature>